<name>A0A382QBP0_9ZZZZ</name>
<dbReference type="PANTHER" id="PTHR46637">
    <property type="entry name" value="TIS1421-TRANSPOSASE PROTEIN A"/>
    <property type="match status" value="1"/>
</dbReference>
<reference evidence="2" key="1">
    <citation type="submission" date="2018-05" db="EMBL/GenBank/DDBJ databases">
        <authorList>
            <person name="Lanie J.A."/>
            <person name="Ng W.-L."/>
            <person name="Kazmierczak K.M."/>
            <person name="Andrzejewski T.M."/>
            <person name="Davidsen T.M."/>
            <person name="Wayne K.J."/>
            <person name="Tettelin H."/>
            <person name="Glass J.I."/>
            <person name="Rusch D."/>
            <person name="Podicherti R."/>
            <person name="Tsui H.-C.T."/>
            <person name="Winkler M.E."/>
        </authorList>
    </citation>
    <scope>NUCLEOTIDE SEQUENCE</scope>
</reference>
<accession>A0A382QBP0</accession>
<organism evidence="2">
    <name type="scientific">marine metagenome</name>
    <dbReference type="NCBI Taxonomy" id="408172"/>
    <lineage>
        <taxon>unclassified sequences</taxon>
        <taxon>metagenomes</taxon>
        <taxon>ecological metagenomes</taxon>
    </lineage>
</organism>
<dbReference type="AlphaFoldDB" id="A0A382QBP0"/>
<feature type="domain" description="Insertion element IS402-like" evidence="1">
    <location>
        <begin position="2"/>
        <end position="65"/>
    </location>
</feature>
<dbReference type="Pfam" id="PF13340">
    <property type="entry name" value="DUF4096"/>
    <property type="match status" value="1"/>
</dbReference>
<evidence type="ECO:0000313" key="2">
    <source>
        <dbReference type="EMBL" id="SVC82380.1"/>
    </source>
</evidence>
<proteinExistence type="predicted"/>
<sequence length="98" mass="11005">MVESHLPPPAKTGRPRADDRTTINAIMFVLITGCRWIDLPARYGSKSSAHRRFQDIQQKGVWKKILKCAITSAHKQNKMNLQKISVDSSSISSKKGEL</sequence>
<dbReference type="InterPro" id="IPR025161">
    <property type="entry name" value="IS402-like_dom"/>
</dbReference>
<protein>
    <recommendedName>
        <fullName evidence="1">Insertion element IS402-like domain-containing protein</fullName>
    </recommendedName>
</protein>
<dbReference type="InterPro" id="IPR052909">
    <property type="entry name" value="Transposase_6_like"/>
</dbReference>
<dbReference type="EMBL" id="UINC01113032">
    <property type="protein sequence ID" value="SVC82380.1"/>
    <property type="molecule type" value="Genomic_DNA"/>
</dbReference>
<dbReference type="PANTHER" id="PTHR46637:SF1">
    <property type="entry name" value="BLL5188 PROTEIN"/>
    <property type="match status" value="1"/>
</dbReference>
<evidence type="ECO:0000259" key="1">
    <source>
        <dbReference type="Pfam" id="PF13340"/>
    </source>
</evidence>
<gene>
    <name evidence="2" type="ORF">METZ01_LOCUS335234</name>
</gene>